<dbReference type="EMBL" id="AWQS01000187">
    <property type="protein sequence ID" value="EWT04783.1"/>
    <property type="molecule type" value="Genomic_DNA"/>
</dbReference>
<dbReference type="SUPFAM" id="SSF53850">
    <property type="entry name" value="Periplasmic binding protein-like II"/>
    <property type="match status" value="1"/>
</dbReference>
<accession>W9GIY2</accession>
<dbReference type="Gene3D" id="3.40.190.10">
    <property type="entry name" value="Periplasmic binding protein-like II"/>
    <property type="match status" value="4"/>
</dbReference>
<dbReference type="Proteomes" id="UP000019494">
    <property type="component" value="Unassembled WGS sequence"/>
</dbReference>
<protein>
    <submittedName>
        <fullName evidence="1">Nitrate ABC transporter substrate-binding protein</fullName>
    </submittedName>
</protein>
<reference evidence="2" key="1">
    <citation type="submission" date="2013-08" db="EMBL/GenBank/DDBJ databases">
        <title>Intrasporangium oryzae NRRL B-24470.</title>
        <authorList>
            <person name="Liu H."/>
            <person name="Wang G."/>
        </authorList>
    </citation>
    <scope>NUCLEOTIDE SEQUENCE [LARGE SCALE GENOMIC DNA]</scope>
    <source>
        <strain evidence="2">Q5-1</strain>
    </source>
</reference>
<dbReference type="AlphaFoldDB" id="W9GIY2"/>
<evidence type="ECO:0000313" key="1">
    <source>
        <dbReference type="EMBL" id="EWT04783.1"/>
    </source>
</evidence>
<comment type="caution">
    <text evidence="1">The sequence shown here is derived from an EMBL/GenBank/DDBJ whole genome shotgun (WGS) entry which is preliminary data.</text>
</comment>
<keyword evidence="2" id="KW-1185">Reference proteome</keyword>
<organism evidence="1 2">
    <name type="scientific">Intrasporangium chromatireducens Q5-1</name>
    <dbReference type="NCBI Taxonomy" id="584657"/>
    <lineage>
        <taxon>Bacteria</taxon>
        <taxon>Bacillati</taxon>
        <taxon>Actinomycetota</taxon>
        <taxon>Actinomycetes</taxon>
        <taxon>Micrococcales</taxon>
        <taxon>Intrasporangiaceae</taxon>
        <taxon>Intrasporangium</taxon>
    </lineage>
</organism>
<dbReference type="RefSeq" id="WP_034719530.1">
    <property type="nucleotide sequence ID" value="NZ_AWQS01000187.1"/>
</dbReference>
<evidence type="ECO:0000313" key="2">
    <source>
        <dbReference type="Proteomes" id="UP000019494"/>
    </source>
</evidence>
<gene>
    <name evidence="1" type="ORF">N864_10030</name>
</gene>
<name>W9GIY2_9MICO</name>
<dbReference type="PATRIC" id="fig|584657.3.peg.3341"/>
<sequence length="322" mass="35502">MTLHLGVRHWDHVVPLALGDVGADLVKIDRLDATPDLWRDSGFDGGETSFSRYVRARAAGNDRIVALPVFLMRGFRHRCIIVRSDSEATDAAALRGARIGLTGWADSGNVWTRAILREAGIGVDDADWQVGPLTSSHPVVDRIGNVVVGDNVRHTINGAPLVDLLRAGELDAVMTPFMPPGFHAADSDLRTLYANNRQAEADYYGRHGYIPGIHVLTMRSEVLRDNPATAQQLVTAFEAAKRLSRARRDKLVDVTPWHNEEVAFASRVIGSDWLPYGLSADRVMVREFQTELVEQRLLAGPVPEQDLFPYPVEPNTAEEIAS</sequence>
<proteinExistence type="predicted"/>